<name>A0ABT7GMU3_9ACTN</name>
<organism evidence="2 3">
    <name type="scientific">Streptomyces katrae</name>
    <dbReference type="NCBI Taxonomy" id="68223"/>
    <lineage>
        <taxon>Bacteria</taxon>
        <taxon>Bacillati</taxon>
        <taxon>Actinomycetota</taxon>
        <taxon>Actinomycetes</taxon>
        <taxon>Kitasatosporales</taxon>
        <taxon>Streptomycetaceae</taxon>
        <taxon>Streptomyces</taxon>
    </lineage>
</organism>
<accession>A0ABT7GMU3</accession>
<evidence type="ECO:0000256" key="1">
    <source>
        <dbReference type="SAM" id="MobiDB-lite"/>
    </source>
</evidence>
<proteinExistence type="predicted"/>
<evidence type="ECO:0000313" key="2">
    <source>
        <dbReference type="EMBL" id="MDK9494902.1"/>
    </source>
</evidence>
<keyword evidence="3" id="KW-1185">Reference proteome</keyword>
<feature type="region of interest" description="Disordered" evidence="1">
    <location>
        <begin position="114"/>
        <end position="181"/>
    </location>
</feature>
<comment type="caution">
    <text evidence="2">The sequence shown here is derived from an EMBL/GenBank/DDBJ whole genome shotgun (WGS) entry which is preliminary data.</text>
</comment>
<dbReference type="Proteomes" id="UP001223390">
    <property type="component" value="Unassembled WGS sequence"/>
</dbReference>
<dbReference type="EMBL" id="JASITI010000003">
    <property type="protein sequence ID" value="MDK9494902.1"/>
    <property type="molecule type" value="Genomic_DNA"/>
</dbReference>
<dbReference type="RefSeq" id="WP_285340630.1">
    <property type="nucleotide sequence ID" value="NZ_JASITI010000003.1"/>
</dbReference>
<dbReference type="Gene3D" id="3.20.20.30">
    <property type="entry name" value="Luciferase-like domain"/>
    <property type="match status" value="1"/>
</dbReference>
<dbReference type="InterPro" id="IPR036661">
    <property type="entry name" value="Luciferase-like_sf"/>
</dbReference>
<protein>
    <submittedName>
        <fullName evidence="2">Uncharacterized protein</fullName>
    </submittedName>
</protein>
<dbReference type="SUPFAM" id="SSF51679">
    <property type="entry name" value="Bacterial luciferase-like"/>
    <property type="match status" value="1"/>
</dbReference>
<gene>
    <name evidence="2" type="ORF">QEZ40_003539</name>
</gene>
<sequence length="181" mass="18318">MAVASAVSPTGALLAARHGAGMLSLAAADPAGFAALDTNWAAHERACAESGRTADRAGWRLVTPVHLAETREEALRRAEFGTPDLVAYVEALGGARLDGCATPADAVRRWTEEGLPTSGRPEASCAGDAFQGPVTPDADTGGVEASANMVNGPLRCEGNSPGPLVSGTAGTGPRSGQCRRP</sequence>
<evidence type="ECO:0000313" key="3">
    <source>
        <dbReference type="Proteomes" id="UP001223390"/>
    </source>
</evidence>
<reference evidence="2 3" key="1">
    <citation type="submission" date="2023-05" db="EMBL/GenBank/DDBJ databases">
        <title>Sequencing and Assembly of Streptomyces sp. NP73.</title>
        <authorList>
            <person name="Konwar A.N."/>
            <person name="Saikia K."/>
            <person name="Thakur D."/>
        </authorList>
    </citation>
    <scope>NUCLEOTIDE SEQUENCE [LARGE SCALE GENOMIC DNA]</scope>
    <source>
        <strain evidence="2 3">NP73</strain>
    </source>
</reference>